<organism evidence="1">
    <name type="scientific">marine sediment metagenome</name>
    <dbReference type="NCBI Taxonomy" id="412755"/>
    <lineage>
        <taxon>unclassified sequences</taxon>
        <taxon>metagenomes</taxon>
        <taxon>ecological metagenomes</taxon>
    </lineage>
</organism>
<protein>
    <submittedName>
        <fullName evidence="1">Uncharacterized protein</fullName>
    </submittedName>
</protein>
<reference evidence="1" key="1">
    <citation type="journal article" date="2015" name="Nature">
        <title>Complex archaea that bridge the gap between prokaryotes and eukaryotes.</title>
        <authorList>
            <person name="Spang A."/>
            <person name="Saw J.H."/>
            <person name="Jorgensen S.L."/>
            <person name="Zaremba-Niedzwiedzka K."/>
            <person name="Martijn J."/>
            <person name="Lind A.E."/>
            <person name="van Eijk R."/>
            <person name="Schleper C."/>
            <person name="Guy L."/>
            <person name="Ettema T.J."/>
        </authorList>
    </citation>
    <scope>NUCLEOTIDE SEQUENCE</scope>
</reference>
<dbReference type="EMBL" id="LAZR01062647">
    <property type="protein sequence ID" value="KKK61092.1"/>
    <property type="molecule type" value="Genomic_DNA"/>
</dbReference>
<evidence type="ECO:0000313" key="1">
    <source>
        <dbReference type="EMBL" id="KKK61092.1"/>
    </source>
</evidence>
<gene>
    <name evidence="1" type="ORF">LCGC14_3017780</name>
</gene>
<proteinExistence type="predicted"/>
<sequence length="286" mass="32850">RAEDELKHQGKLEEITLQGRQRIEIEKFKLQSQGVQNEALVVDWQERIRNFDSSLKDIPDKKLRETVQLSLPGTGIKDFSQQQVKAIKAYRTGTGAINQIFSDFDEFTELSFGVSRDSLDRLEKEVLTTSKEDFQERISRLFQGGKGFIEGIIPFTRRGEFIKRFEIGLVAVNEATGGERGGRQSNIDMERARLNLPALSDILYDYLNKRSRFRNVFMDQFNVIFGDASLEQQEEQLSKMNLPFGLSLRSQEKIKGKSSFSRADFIKNDPGAQKFKFTEEELFGNP</sequence>
<name>A0A0F8WW50_9ZZZZ</name>
<comment type="caution">
    <text evidence="1">The sequence shown here is derived from an EMBL/GenBank/DDBJ whole genome shotgun (WGS) entry which is preliminary data.</text>
</comment>
<feature type="non-terminal residue" evidence="1">
    <location>
        <position position="1"/>
    </location>
</feature>
<accession>A0A0F8WW50</accession>
<dbReference type="AlphaFoldDB" id="A0A0F8WW50"/>